<evidence type="ECO:0000256" key="4">
    <source>
        <dbReference type="ARBA" id="ARBA00022989"/>
    </source>
</evidence>
<evidence type="ECO:0000256" key="6">
    <source>
        <dbReference type="SAM" id="Phobius"/>
    </source>
</evidence>
<dbReference type="PANTHER" id="PTHR30074:SF5">
    <property type="entry name" value="FORMATE DEHYDROGENASE, NITRATE-INDUCIBLE, CYTOCHROME B556(FDN) SUBUNIT"/>
    <property type="match status" value="1"/>
</dbReference>
<dbReference type="InterPro" id="IPR051817">
    <property type="entry name" value="FDH_cytochrome_b556_subunit"/>
</dbReference>
<comment type="subcellular location">
    <subcellularLocation>
        <location evidence="1">Cell membrane</location>
        <topology evidence="1">Multi-pass membrane protein</topology>
    </subcellularLocation>
</comment>
<dbReference type="Gene3D" id="1.20.950.20">
    <property type="entry name" value="Transmembrane di-heme cytochromes, Chain C"/>
    <property type="match status" value="1"/>
</dbReference>
<gene>
    <name evidence="7" type="ORF">EDP2_1124</name>
</gene>
<comment type="caution">
    <text evidence="7">The sequence shown here is derived from an EMBL/GenBank/DDBJ whole genome shotgun (WGS) entry which is preliminary data.</text>
</comment>
<protein>
    <submittedName>
        <fullName evidence="7">Uncharacterized protein</fullName>
    </submittedName>
</protein>
<dbReference type="Proteomes" id="UP000017834">
    <property type="component" value="Unassembled WGS sequence"/>
</dbReference>
<evidence type="ECO:0000256" key="2">
    <source>
        <dbReference type="ARBA" id="ARBA00022475"/>
    </source>
</evidence>
<dbReference type="EMBL" id="AXOM01000013">
    <property type="protein sequence ID" value="ESS59618.1"/>
    <property type="molecule type" value="Genomic_DNA"/>
</dbReference>
<dbReference type="SUPFAM" id="SSF81342">
    <property type="entry name" value="Transmembrane di-heme cytochromes"/>
    <property type="match status" value="1"/>
</dbReference>
<keyword evidence="5 6" id="KW-0472">Membrane</keyword>
<proteinExistence type="predicted"/>
<keyword evidence="2" id="KW-1003">Cell membrane</keyword>
<sequence>MGNAETFPYVATIYSITELFRYWTMMLAILVHIYMAFWVKGSITGMIEGRVSRRWAKKHHPRWYREVESQEDKQRQ</sequence>
<keyword evidence="8" id="KW-1185">Reference proteome</keyword>
<keyword evidence="3 6" id="KW-0812">Transmembrane</keyword>
<evidence type="ECO:0000256" key="3">
    <source>
        <dbReference type="ARBA" id="ARBA00022692"/>
    </source>
</evidence>
<dbReference type="InterPro" id="IPR016174">
    <property type="entry name" value="Di-haem_cyt_TM"/>
</dbReference>
<evidence type="ECO:0000313" key="7">
    <source>
        <dbReference type="EMBL" id="ESS59618.1"/>
    </source>
</evidence>
<reference evidence="7 8" key="1">
    <citation type="journal article" date="2014" name="Genome Announc.">
        <title>Draft Genome Sequence of Enterobacter cloacae Strain S611.</title>
        <authorList>
            <person name="Wang D."/>
            <person name="Han C.S."/>
            <person name="Dichosa A.E."/>
            <person name="Gleasner C.D."/>
            <person name="Johnson S.L."/>
            <person name="Daligault H.E."/>
            <person name="Davenport K.W."/>
            <person name="Li P.E."/>
            <person name="Pierson E.A."/>
            <person name="Pierson L.S.III."/>
        </authorList>
    </citation>
    <scope>NUCLEOTIDE SEQUENCE [LARGE SCALE GENOMIC DNA]</scope>
    <source>
        <strain evidence="7 8">S611</strain>
    </source>
</reference>
<keyword evidence="4 6" id="KW-1133">Transmembrane helix</keyword>
<feature type="transmembrane region" description="Helical" evidence="6">
    <location>
        <begin position="20"/>
        <end position="39"/>
    </location>
</feature>
<accession>A0ABN0QB83</accession>
<dbReference type="PANTHER" id="PTHR30074">
    <property type="entry name" value="FORMATE DEHYDROGENASE, NITRATE-INDUCIBLE, CYTOCHROME B556 FDN SUBUNIT"/>
    <property type="match status" value="1"/>
</dbReference>
<evidence type="ECO:0000256" key="5">
    <source>
        <dbReference type="ARBA" id="ARBA00023136"/>
    </source>
</evidence>
<evidence type="ECO:0000313" key="8">
    <source>
        <dbReference type="Proteomes" id="UP000017834"/>
    </source>
</evidence>
<organism evidence="7 8">
    <name type="scientific">Enterobacter cloacae S611</name>
    <dbReference type="NCBI Taxonomy" id="1399146"/>
    <lineage>
        <taxon>Bacteria</taxon>
        <taxon>Pseudomonadati</taxon>
        <taxon>Pseudomonadota</taxon>
        <taxon>Gammaproteobacteria</taxon>
        <taxon>Enterobacterales</taxon>
        <taxon>Enterobacteriaceae</taxon>
        <taxon>Enterobacter</taxon>
        <taxon>Enterobacter cloacae complex</taxon>
    </lineage>
</organism>
<name>A0ABN0QB83_ENTCL</name>
<evidence type="ECO:0000256" key="1">
    <source>
        <dbReference type="ARBA" id="ARBA00004651"/>
    </source>
</evidence>